<dbReference type="PANTHER" id="PTHR12369:SF5">
    <property type="entry name" value="HEXOSYLTRANSFERASE"/>
    <property type="match status" value="1"/>
</dbReference>
<keyword evidence="12" id="KW-1185">Reference proteome</keyword>
<dbReference type="EC" id="2.4.1.-" evidence="9"/>
<dbReference type="InterPro" id="IPR029044">
    <property type="entry name" value="Nucleotide-diphossugar_trans"/>
</dbReference>
<gene>
    <name evidence="11" type="ORF">LOD99_5857</name>
</gene>
<dbReference type="Proteomes" id="UP001165289">
    <property type="component" value="Unassembled WGS sequence"/>
</dbReference>
<evidence type="ECO:0000256" key="4">
    <source>
        <dbReference type="ARBA" id="ARBA00022692"/>
    </source>
</evidence>
<feature type="domain" description="PA14" evidence="10">
    <location>
        <begin position="19"/>
        <end position="175"/>
    </location>
</feature>
<dbReference type="InterPro" id="IPR051227">
    <property type="entry name" value="CS_glycosyltransferase"/>
</dbReference>
<dbReference type="PROSITE" id="PS51820">
    <property type="entry name" value="PA14"/>
    <property type="match status" value="1"/>
</dbReference>
<evidence type="ECO:0000256" key="9">
    <source>
        <dbReference type="RuleBase" id="RU364016"/>
    </source>
</evidence>
<comment type="subcellular location">
    <subcellularLocation>
        <location evidence="1 9">Golgi apparatus</location>
        <location evidence="1 9">Golgi stack membrane</location>
        <topology evidence="1 9">Single-pass type II membrane protein</topology>
    </subcellularLocation>
</comment>
<dbReference type="SUPFAM" id="SSF53448">
    <property type="entry name" value="Nucleotide-diphospho-sugar transferases"/>
    <property type="match status" value="1"/>
</dbReference>
<evidence type="ECO:0000256" key="6">
    <source>
        <dbReference type="ARBA" id="ARBA00022989"/>
    </source>
</evidence>
<proteinExistence type="inferred from homology"/>
<dbReference type="GO" id="GO:0032580">
    <property type="term" value="C:Golgi cisterna membrane"/>
    <property type="evidence" value="ECO:0007669"/>
    <property type="project" value="UniProtKB-SubCell"/>
</dbReference>
<dbReference type="PANTHER" id="PTHR12369">
    <property type="entry name" value="CHONDROITIN SYNTHASE"/>
    <property type="match status" value="1"/>
</dbReference>
<evidence type="ECO:0000256" key="8">
    <source>
        <dbReference type="ARBA" id="ARBA00023136"/>
    </source>
</evidence>
<name>A0AAV7JQ36_9METZ</name>
<evidence type="ECO:0000256" key="5">
    <source>
        <dbReference type="ARBA" id="ARBA00022968"/>
    </source>
</evidence>
<dbReference type="Pfam" id="PF05679">
    <property type="entry name" value="CHGN"/>
    <property type="match status" value="1"/>
</dbReference>
<dbReference type="InterPro" id="IPR037524">
    <property type="entry name" value="PA14/GLEYA"/>
</dbReference>
<evidence type="ECO:0000256" key="1">
    <source>
        <dbReference type="ARBA" id="ARBA00004447"/>
    </source>
</evidence>
<evidence type="ECO:0000313" key="12">
    <source>
        <dbReference type="Proteomes" id="UP001165289"/>
    </source>
</evidence>
<evidence type="ECO:0000313" key="11">
    <source>
        <dbReference type="EMBL" id="KAI6650420.1"/>
    </source>
</evidence>
<keyword evidence="6" id="KW-1133">Transmembrane helix</keyword>
<keyword evidence="4" id="KW-0812">Transmembrane</keyword>
<sequence length="554" mass="64593">MFIWKIPYNRIASSVLFEENKKGLSVFIWKGVCTDKIDILKSLPGFPMWPDLELTTDYIDIELDMNEYGQRIFGLILPNITGMYQFKIVTNYPCNSELWLSTSLNPKKVELIVKTIANTTLKESKKKYRSVSLESNRTYYFEILNLGHNMKGRDILSLYWRNSKDGDFELIGPQYYSPYKMSKILQNKKLPCHKELDQKHISQRNEIILYKKLENIFYSNILPKCTNQSDEIISREVERFKGIWKINEIEIYNPNSNQDSFNDIPTMNEIEAKIITQKFIQTFVTVFQQFSLLILEKNIDEVRENHYLLEAKVKLISSPNISHYISQRFSIENGSLCLPASSPNSTAFVHIVIIVKDQSRWIRYFFQNINKIYKQTNDQQFGVIIVDFNSVDMNMNYVMKHTLKIKHFSYISVGGLFNKVRGQNLAIDSIKNPDDIIFTCDLHLDIPIGLIDSIRKHTIQGFSVFAPIVRRLECGVIAFDGKGKWEIAGSGLISMYKSDWEIVGGMSTVFGFKWGGEDWELVDRLLRIGYYINRLRIQGLVHYYHTREGSWYGL</sequence>
<organism evidence="11 12">
    <name type="scientific">Oopsacas minuta</name>
    <dbReference type="NCBI Taxonomy" id="111878"/>
    <lineage>
        <taxon>Eukaryota</taxon>
        <taxon>Metazoa</taxon>
        <taxon>Porifera</taxon>
        <taxon>Hexactinellida</taxon>
        <taxon>Hexasterophora</taxon>
        <taxon>Lyssacinosida</taxon>
        <taxon>Leucopsacidae</taxon>
        <taxon>Oopsacas</taxon>
    </lineage>
</organism>
<keyword evidence="8" id="KW-0472">Membrane</keyword>
<keyword evidence="5 9" id="KW-0735">Signal-anchor</keyword>
<keyword evidence="7 9" id="KW-0333">Golgi apparatus</keyword>
<comment type="similarity">
    <text evidence="2 9">Belongs to the chondroitin N-acetylgalactosaminyltransferase family.</text>
</comment>
<keyword evidence="3 9" id="KW-0808">Transferase</keyword>
<evidence type="ECO:0000259" key="10">
    <source>
        <dbReference type="PROSITE" id="PS51820"/>
    </source>
</evidence>
<protein>
    <recommendedName>
        <fullName evidence="9">Hexosyltransferase</fullName>
        <ecNumber evidence="9">2.4.1.-</ecNumber>
    </recommendedName>
</protein>
<evidence type="ECO:0000256" key="7">
    <source>
        <dbReference type="ARBA" id="ARBA00023034"/>
    </source>
</evidence>
<evidence type="ECO:0000256" key="2">
    <source>
        <dbReference type="ARBA" id="ARBA00009239"/>
    </source>
</evidence>
<evidence type="ECO:0000256" key="3">
    <source>
        <dbReference type="ARBA" id="ARBA00022679"/>
    </source>
</evidence>
<reference evidence="11 12" key="1">
    <citation type="journal article" date="2023" name="BMC Biol.">
        <title>The compact genome of the sponge Oopsacas minuta (Hexactinellida) is lacking key metazoan core genes.</title>
        <authorList>
            <person name="Santini S."/>
            <person name="Schenkelaars Q."/>
            <person name="Jourda C."/>
            <person name="Duchesne M."/>
            <person name="Belahbib H."/>
            <person name="Rocher C."/>
            <person name="Selva M."/>
            <person name="Riesgo A."/>
            <person name="Vervoort M."/>
            <person name="Leys S.P."/>
            <person name="Kodjabachian L."/>
            <person name="Le Bivic A."/>
            <person name="Borchiellini C."/>
            <person name="Claverie J.M."/>
            <person name="Renard E."/>
        </authorList>
    </citation>
    <scope>NUCLEOTIDE SEQUENCE [LARGE SCALE GENOMIC DNA]</scope>
    <source>
        <strain evidence="11">SPO-2</strain>
    </source>
</reference>
<comment type="caution">
    <text evidence="11">The sequence shown here is derived from an EMBL/GenBank/DDBJ whole genome shotgun (WGS) entry which is preliminary data.</text>
</comment>
<dbReference type="InterPro" id="IPR008428">
    <property type="entry name" value="Chond_GalNAc"/>
</dbReference>
<dbReference type="EMBL" id="JAKMXF010000311">
    <property type="protein sequence ID" value="KAI6650420.1"/>
    <property type="molecule type" value="Genomic_DNA"/>
</dbReference>
<dbReference type="AlphaFoldDB" id="A0AAV7JQ36"/>
<accession>A0AAV7JQ36</accession>
<dbReference type="Gene3D" id="3.90.550.10">
    <property type="entry name" value="Spore Coat Polysaccharide Biosynthesis Protein SpsA, Chain A"/>
    <property type="match status" value="1"/>
</dbReference>
<dbReference type="GO" id="GO:0008376">
    <property type="term" value="F:acetylgalactosaminyltransferase activity"/>
    <property type="evidence" value="ECO:0007669"/>
    <property type="project" value="InterPro"/>
</dbReference>